<dbReference type="EMBL" id="CP012333">
    <property type="protein sequence ID" value="AKU94395.1"/>
    <property type="molecule type" value="Genomic_DNA"/>
</dbReference>
<dbReference type="SUPFAM" id="SSF56436">
    <property type="entry name" value="C-type lectin-like"/>
    <property type="match status" value="1"/>
</dbReference>
<feature type="region of interest" description="Disordered" evidence="1">
    <location>
        <begin position="49"/>
        <end position="77"/>
    </location>
</feature>
<evidence type="ECO:0000313" key="4">
    <source>
        <dbReference type="Proteomes" id="UP000064967"/>
    </source>
</evidence>
<protein>
    <recommendedName>
        <fullName evidence="2">Sulfatase-modifying factor enzyme-like domain-containing protein</fullName>
    </recommendedName>
</protein>
<dbReference type="PANTHER" id="PTHR23150:SF19">
    <property type="entry name" value="FORMYLGLYCINE-GENERATING ENZYME"/>
    <property type="match status" value="1"/>
</dbReference>
<reference evidence="3 4" key="1">
    <citation type="submission" date="2015-08" db="EMBL/GenBank/DDBJ databases">
        <authorList>
            <person name="Babu N.S."/>
            <person name="Beckwith C.J."/>
            <person name="Beseler K.G."/>
            <person name="Brison A."/>
            <person name="Carone J.V."/>
            <person name="Caskin T.P."/>
            <person name="Diamond M."/>
            <person name="Durham M.E."/>
            <person name="Foxe J.M."/>
            <person name="Go M."/>
            <person name="Henderson B.A."/>
            <person name="Jones I.B."/>
            <person name="McGettigan J.A."/>
            <person name="Micheletti S.J."/>
            <person name="Nasrallah M.E."/>
            <person name="Ortiz D."/>
            <person name="Piller C.R."/>
            <person name="Privatt S.R."/>
            <person name="Schneider S.L."/>
            <person name="Sharp S."/>
            <person name="Smith T.C."/>
            <person name="Stanton J.D."/>
            <person name="Ullery H.E."/>
            <person name="Wilson R.J."/>
            <person name="Serrano M.G."/>
            <person name="Buck G."/>
            <person name="Lee V."/>
            <person name="Wang Y."/>
            <person name="Carvalho R."/>
            <person name="Voegtly L."/>
            <person name="Shi R."/>
            <person name="Duckworth R."/>
            <person name="Johnson A."/>
            <person name="Loviza R."/>
            <person name="Walstead R."/>
            <person name="Shah Z."/>
            <person name="Kiflezghi M."/>
            <person name="Wade K."/>
            <person name="Ball S.L."/>
            <person name="Bradley K.W."/>
            <person name="Asai D.J."/>
            <person name="Bowman C.A."/>
            <person name="Russell D.A."/>
            <person name="Pope W.H."/>
            <person name="Jacobs-Sera D."/>
            <person name="Hendrix R.W."/>
            <person name="Hatfull G.F."/>
        </authorList>
    </citation>
    <scope>NUCLEOTIDE SEQUENCE [LARGE SCALE GENOMIC DNA]</scope>
    <source>
        <strain evidence="3 4">DSM 27648</strain>
    </source>
</reference>
<dbReference type="Pfam" id="PF03781">
    <property type="entry name" value="FGE-sulfatase"/>
    <property type="match status" value="1"/>
</dbReference>
<evidence type="ECO:0000259" key="2">
    <source>
        <dbReference type="Pfam" id="PF03781"/>
    </source>
</evidence>
<dbReference type="KEGG" id="llu:AKJ09_01059"/>
<dbReference type="InterPro" id="IPR016187">
    <property type="entry name" value="CTDL_fold"/>
</dbReference>
<dbReference type="OrthoDB" id="9768004at2"/>
<dbReference type="InterPro" id="IPR042095">
    <property type="entry name" value="SUMF_sf"/>
</dbReference>
<dbReference type="Proteomes" id="UP000064967">
    <property type="component" value="Chromosome"/>
</dbReference>
<organism evidence="3 4">
    <name type="scientific">Labilithrix luteola</name>
    <dbReference type="NCBI Taxonomy" id="1391654"/>
    <lineage>
        <taxon>Bacteria</taxon>
        <taxon>Pseudomonadati</taxon>
        <taxon>Myxococcota</taxon>
        <taxon>Polyangia</taxon>
        <taxon>Polyangiales</taxon>
        <taxon>Labilitrichaceae</taxon>
        <taxon>Labilithrix</taxon>
    </lineage>
</organism>
<dbReference type="GO" id="GO:0120147">
    <property type="term" value="F:formylglycine-generating oxidase activity"/>
    <property type="evidence" value="ECO:0007669"/>
    <property type="project" value="TreeGrafter"/>
</dbReference>
<dbReference type="InterPro" id="IPR051043">
    <property type="entry name" value="Sulfatase_Mod_Factor_Kinase"/>
</dbReference>
<dbReference type="RefSeq" id="WP_146646000.1">
    <property type="nucleotide sequence ID" value="NZ_CP012333.1"/>
</dbReference>
<proteinExistence type="predicted"/>
<gene>
    <name evidence="3" type="ORF">AKJ09_01059</name>
</gene>
<feature type="domain" description="Sulfatase-modifying factor enzyme-like" evidence="2">
    <location>
        <begin position="75"/>
        <end position="322"/>
    </location>
</feature>
<dbReference type="AlphaFoldDB" id="A0A0K1PLJ4"/>
<keyword evidence="4" id="KW-1185">Reference proteome</keyword>
<name>A0A0K1PLJ4_9BACT</name>
<dbReference type="InterPro" id="IPR005532">
    <property type="entry name" value="SUMF_dom"/>
</dbReference>
<sequence length="324" mass="34462">MLFALGACHSATAPIPSAGTVDGALAPVETAPGAGNVNGVDAEAARVPAEDAGTPPLAMKSGDEGDASAPKEGPEGMLLVPGGKFTMGSDTIGEGDERPAHEVTLAPFYLDRTEVTQASYDECVAAKACTPPDGAILATFGGLFRGPNKPVVGVSWFDAQKYCAWRGKRLPREAEFERAVRGDDGRKFPWGNDAPTHERTVFETNATEEVASHPTGRGPYGHDDLAGNVWEWMADDYDPFAYRRATASEGRPGTCEEIIAAQNELRKAGKQGFTGSNPIPNECEKNIRGGAYNYSGGGLRSTNRIHHPPRFKLRMTGLRCAKDV</sequence>
<evidence type="ECO:0000256" key="1">
    <source>
        <dbReference type="SAM" id="MobiDB-lite"/>
    </source>
</evidence>
<accession>A0A0K1PLJ4</accession>
<dbReference type="STRING" id="1391654.AKJ09_01059"/>
<dbReference type="PANTHER" id="PTHR23150">
    <property type="entry name" value="SULFATASE MODIFYING FACTOR 1, 2"/>
    <property type="match status" value="1"/>
</dbReference>
<dbReference type="Gene3D" id="3.90.1580.10">
    <property type="entry name" value="paralog of FGE (formylglycine-generating enzyme)"/>
    <property type="match status" value="1"/>
</dbReference>
<evidence type="ECO:0000313" key="3">
    <source>
        <dbReference type="EMBL" id="AKU94395.1"/>
    </source>
</evidence>